<keyword evidence="3" id="KW-1185">Reference proteome</keyword>
<evidence type="ECO:0000313" key="3">
    <source>
        <dbReference type="Proteomes" id="UP000249696"/>
    </source>
</evidence>
<evidence type="ECO:0000256" key="1">
    <source>
        <dbReference type="SAM" id="Phobius"/>
    </source>
</evidence>
<reference evidence="2 3" key="1">
    <citation type="submission" date="2018-06" db="EMBL/GenBank/DDBJ databases">
        <title>Genomic Encyclopedia of Archaeal and Bacterial Type Strains, Phase II (KMG-II): from individual species to whole genera.</title>
        <authorList>
            <person name="Goeker M."/>
        </authorList>
    </citation>
    <scope>NUCLEOTIDE SEQUENCE [LARGE SCALE GENOMIC DNA]</scope>
    <source>
        <strain evidence="2 3">DSM 23522</strain>
    </source>
</reference>
<proteinExistence type="predicted"/>
<gene>
    <name evidence="2" type="ORF">LV92_03224</name>
</gene>
<dbReference type="Proteomes" id="UP000249696">
    <property type="component" value="Unassembled WGS sequence"/>
</dbReference>
<keyword evidence="1" id="KW-0472">Membrane</keyword>
<keyword evidence="1" id="KW-1133">Transmembrane helix</keyword>
<name>A0A327QWG5_9FLAO</name>
<organism evidence="2 3">
    <name type="scientific">Arenibacter echinorum</name>
    <dbReference type="NCBI Taxonomy" id="440515"/>
    <lineage>
        <taxon>Bacteria</taxon>
        <taxon>Pseudomonadati</taxon>
        <taxon>Bacteroidota</taxon>
        <taxon>Flavobacteriia</taxon>
        <taxon>Flavobacteriales</taxon>
        <taxon>Flavobacteriaceae</taxon>
        <taxon>Arenibacter</taxon>
    </lineage>
</organism>
<comment type="caution">
    <text evidence="2">The sequence shown here is derived from an EMBL/GenBank/DDBJ whole genome shotgun (WGS) entry which is preliminary data.</text>
</comment>
<feature type="transmembrane region" description="Helical" evidence="1">
    <location>
        <begin position="32"/>
        <end position="51"/>
    </location>
</feature>
<evidence type="ECO:0000313" key="2">
    <source>
        <dbReference type="EMBL" id="RAJ09006.1"/>
    </source>
</evidence>
<accession>A0A327QWG5</accession>
<sequence>MRKINYPLLLIIASAIWIIVSFISCWDKMDFGFWGRVISLILLILAMVITIRDNKKNRKKNGAKKSNK</sequence>
<keyword evidence="1" id="KW-0812">Transmembrane</keyword>
<feature type="transmembrane region" description="Helical" evidence="1">
    <location>
        <begin position="7"/>
        <end position="26"/>
    </location>
</feature>
<dbReference type="PROSITE" id="PS51257">
    <property type="entry name" value="PROKAR_LIPOPROTEIN"/>
    <property type="match status" value="1"/>
</dbReference>
<dbReference type="EMBL" id="QLLN01000006">
    <property type="protein sequence ID" value="RAJ09006.1"/>
    <property type="molecule type" value="Genomic_DNA"/>
</dbReference>
<protein>
    <submittedName>
        <fullName evidence="2">Uncharacterized protein</fullName>
    </submittedName>
</protein>
<dbReference type="AlphaFoldDB" id="A0A327QWG5"/>